<dbReference type="AlphaFoldDB" id="A0AAN5D771"/>
<dbReference type="Gene3D" id="3.60.10.10">
    <property type="entry name" value="Endonuclease/exonuclease/phosphatase"/>
    <property type="match status" value="1"/>
</dbReference>
<reference evidence="3" key="1">
    <citation type="submission" date="2022-10" db="EMBL/GenBank/DDBJ databases">
        <title>Genome assembly of Pristionchus species.</title>
        <authorList>
            <person name="Yoshida K."/>
            <person name="Sommer R.J."/>
        </authorList>
    </citation>
    <scope>NUCLEOTIDE SEQUENCE [LARGE SCALE GENOMIC DNA]</scope>
    <source>
        <strain evidence="3">RS5460</strain>
    </source>
</reference>
<comment type="caution">
    <text evidence="2">The sequence shown here is derived from an EMBL/GenBank/DDBJ whole genome shotgun (WGS) entry which is preliminary data.</text>
</comment>
<proteinExistence type="predicted"/>
<dbReference type="InterPro" id="IPR005135">
    <property type="entry name" value="Endo/exonuclease/phosphatase"/>
</dbReference>
<dbReference type="PANTHER" id="PTHR41349:SF1">
    <property type="entry name" value="PROTEIN CBG08683"/>
    <property type="match status" value="1"/>
</dbReference>
<keyword evidence="3" id="KW-1185">Reference proteome</keyword>
<accession>A0AAN5D771</accession>
<evidence type="ECO:0000313" key="2">
    <source>
        <dbReference type="EMBL" id="GMR56904.1"/>
    </source>
</evidence>
<dbReference type="EMBL" id="BTRK01000006">
    <property type="protein sequence ID" value="GMR56904.1"/>
    <property type="molecule type" value="Genomic_DNA"/>
</dbReference>
<sequence length="396" mass="44674">AVPTSIFHSPRLTAFGLRLEHLFIGVLLTIANGGLTADFPSSSLGATNEMTLLRVMTFNVWQSGTNVINGVSKIAAQIRTVNPDVVTFQEMFVKERFENIGTILGTEWSGVIHCHHDTAILTRHTIVPGSYAQFDRGMHVRIRIEGSGREVSVWTIHLHYQSYGPYAAQNKLVTNEDQILAGEMPTNSPGRVHGMVQLLLNPSFRSQIAQSDTVPVIVTGDFNSPSDEDWIDENRDKHGGWAIKWPTTQLLRDTAGMKDSFRELFPSPVTHPGTTWSVFKYLTEWDYTVPEPEDRIDFIFYRGSIRPFASEIFAGSSELRPQPHHYMNDWPSDHFVVVTDFVVIPSTDAVFEPMKELDPKFVTKHSEIRSKMCEPPIYRASDKVKQDVEETTNSPK</sequence>
<dbReference type="GO" id="GO:0003824">
    <property type="term" value="F:catalytic activity"/>
    <property type="evidence" value="ECO:0007669"/>
    <property type="project" value="InterPro"/>
</dbReference>
<dbReference type="Proteomes" id="UP001328107">
    <property type="component" value="Unassembled WGS sequence"/>
</dbReference>
<dbReference type="InterPro" id="IPR036691">
    <property type="entry name" value="Endo/exonu/phosph_ase_sf"/>
</dbReference>
<protein>
    <recommendedName>
        <fullName evidence="1">Endonuclease/exonuclease/phosphatase domain-containing protein</fullName>
    </recommendedName>
</protein>
<name>A0AAN5D771_9BILA</name>
<dbReference type="SUPFAM" id="SSF56219">
    <property type="entry name" value="DNase I-like"/>
    <property type="match status" value="1"/>
</dbReference>
<gene>
    <name evidence="2" type="ORF">PMAYCL1PPCAC_27099</name>
</gene>
<feature type="non-terminal residue" evidence="2">
    <location>
        <position position="1"/>
    </location>
</feature>
<dbReference type="PANTHER" id="PTHR41349">
    <property type="match status" value="1"/>
</dbReference>
<organism evidence="2 3">
    <name type="scientific">Pristionchus mayeri</name>
    <dbReference type="NCBI Taxonomy" id="1317129"/>
    <lineage>
        <taxon>Eukaryota</taxon>
        <taxon>Metazoa</taxon>
        <taxon>Ecdysozoa</taxon>
        <taxon>Nematoda</taxon>
        <taxon>Chromadorea</taxon>
        <taxon>Rhabditida</taxon>
        <taxon>Rhabditina</taxon>
        <taxon>Diplogasteromorpha</taxon>
        <taxon>Diplogasteroidea</taxon>
        <taxon>Neodiplogasteridae</taxon>
        <taxon>Pristionchus</taxon>
    </lineage>
</organism>
<evidence type="ECO:0000259" key="1">
    <source>
        <dbReference type="Pfam" id="PF03372"/>
    </source>
</evidence>
<feature type="domain" description="Endonuclease/exonuclease/phosphatase" evidence="1">
    <location>
        <begin position="56"/>
        <end position="334"/>
    </location>
</feature>
<evidence type="ECO:0000313" key="3">
    <source>
        <dbReference type="Proteomes" id="UP001328107"/>
    </source>
</evidence>
<dbReference type="Pfam" id="PF03372">
    <property type="entry name" value="Exo_endo_phos"/>
    <property type="match status" value="1"/>
</dbReference>